<dbReference type="GO" id="GO:0000287">
    <property type="term" value="F:magnesium ion binding"/>
    <property type="evidence" value="ECO:0007669"/>
    <property type="project" value="InterPro"/>
</dbReference>
<comment type="caution">
    <text evidence="6">The sequence shown here is derived from an EMBL/GenBank/DDBJ whole genome shotgun (WGS) entry which is preliminary data.</text>
</comment>
<evidence type="ECO:0000256" key="1">
    <source>
        <dbReference type="ARBA" id="ARBA00010231"/>
    </source>
</evidence>
<evidence type="ECO:0000256" key="4">
    <source>
        <dbReference type="ARBA" id="ARBA00023235"/>
    </source>
</evidence>
<keyword evidence="2" id="KW-0479">Metal-binding</keyword>
<dbReference type="AlphaFoldDB" id="A0A0R2BXE4"/>
<dbReference type="Gene3D" id="3.40.120.10">
    <property type="entry name" value="Alpha-D-Glucose-1,6-Bisphosphate, subunit A, domain 3"/>
    <property type="match status" value="1"/>
</dbReference>
<accession>A0A0R2BXE4</accession>
<comment type="similarity">
    <text evidence="1">Belongs to the phosphohexose mutase family.</text>
</comment>
<dbReference type="GO" id="GO:0005975">
    <property type="term" value="P:carbohydrate metabolic process"/>
    <property type="evidence" value="ECO:0007669"/>
    <property type="project" value="InterPro"/>
</dbReference>
<dbReference type="PATRIC" id="fig|1133569.4.peg.311"/>
<dbReference type="EMBL" id="AYYX01000120">
    <property type="protein sequence ID" value="KRM83298.1"/>
    <property type="molecule type" value="Genomic_DNA"/>
</dbReference>
<dbReference type="InterPro" id="IPR016055">
    <property type="entry name" value="A-D-PHexomutase_a/b/a-I/II/III"/>
</dbReference>
<keyword evidence="7" id="KW-1185">Reference proteome</keyword>
<dbReference type="InterPro" id="IPR005844">
    <property type="entry name" value="A-D-PHexomutase_a/b/a-I"/>
</dbReference>
<keyword evidence="3" id="KW-0460">Magnesium</keyword>
<reference evidence="6 7" key="1">
    <citation type="journal article" date="2015" name="Genome Announc.">
        <title>Expanding the biotechnology potential of lactobacilli through comparative genomics of 213 strains and associated genera.</title>
        <authorList>
            <person name="Sun Z."/>
            <person name="Harris H.M."/>
            <person name="McCann A."/>
            <person name="Guo C."/>
            <person name="Argimon S."/>
            <person name="Zhang W."/>
            <person name="Yang X."/>
            <person name="Jeffery I.B."/>
            <person name="Cooney J.C."/>
            <person name="Kagawa T.F."/>
            <person name="Liu W."/>
            <person name="Song Y."/>
            <person name="Salvetti E."/>
            <person name="Wrobel A."/>
            <person name="Rasinkangas P."/>
            <person name="Parkhill J."/>
            <person name="Rea M.C."/>
            <person name="O'Sullivan O."/>
            <person name="Ritari J."/>
            <person name="Douillard F.P."/>
            <person name="Paul Ross R."/>
            <person name="Yang R."/>
            <person name="Briner A.E."/>
            <person name="Felis G.E."/>
            <person name="de Vos W.M."/>
            <person name="Barrangou R."/>
            <person name="Klaenhammer T.R."/>
            <person name="Caufield P.W."/>
            <person name="Cui Y."/>
            <person name="Zhang H."/>
            <person name="O'Toole P.W."/>
        </authorList>
    </citation>
    <scope>NUCLEOTIDE SEQUENCE [LARGE SCALE GENOMIC DNA]</scope>
    <source>
        <strain evidence="6 7">DSM 20605</strain>
    </source>
</reference>
<sequence>MNWESNYQRWLKKVDDPVLRKKILSLDSEKQKKDHFEGYASFGTGGIRAKMDIGTKYFNKYTVGRATVGLGNYLIKANVVYKEKGVVISYDTRANSKNFAWETASILSRMGIKVYLSDFYRPTPELSFLVRDFHAAAGVMITASHNPYQYNGYKVYNKLGCQITLSAAKKIIKEISHLNYS</sequence>
<name>A0A0R2BXE4_9LACO</name>
<dbReference type="STRING" id="1133569.FD21_GL000293"/>
<evidence type="ECO:0000313" key="6">
    <source>
        <dbReference type="EMBL" id="KRM83298.1"/>
    </source>
</evidence>
<protein>
    <submittedName>
        <fullName evidence="6">Phosphoglucomutase</fullName>
    </submittedName>
</protein>
<dbReference type="Proteomes" id="UP000051576">
    <property type="component" value="Unassembled WGS sequence"/>
</dbReference>
<evidence type="ECO:0000256" key="2">
    <source>
        <dbReference type="ARBA" id="ARBA00022723"/>
    </source>
</evidence>
<gene>
    <name evidence="6" type="ORF">FD21_GL000293</name>
</gene>
<evidence type="ECO:0000256" key="3">
    <source>
        <dbReference type="ARBA" id="ARBA00022842"/>
    </source>
</evidence>
<dbReference type="PANTHER" id="PTHR45745">
    <property type="entry name" value="PHOSPHOMANNOMUTASE 45A"/>
    <property type="match status" value="1"/>
</dbReference>
<dbReference type="RefSeq" id="WP_056970832.1">
    <property type="nucleotide sequence ID" value="NZ_AYYX01000120.1"/>
</dbReference>
<feature type="domain" description="Alpha-D-phosphohexomutase alpha/beta/alpha" evidence="5">
    <location>
        <begin position="41"/>
        <end position="176"/>
    </location>
</feature>
<dbReference type="InterPro" id="IPR016066">
    <property type="entry name" value="A-D-PHexomutase_CS"/>
</dbReference>
<evidence type="ECO:0000313" key="7">
    <source>
        <dbReference type="Proteomes" id="UP000051576"/>
    </source>
</evidence>
<keyword evidence="4" id="KW-0413">Isomerase</keyword>
<organism evidence="6 7">
    <name type="scientific">Liquorilactobacillus vini DSM 20605</name>
    <dbReference type="NCBI Taxonomy" id="1133569"/>
    <lineage>
        <taxon>Bacteria</taxon>
        <taxon>Bacillati</taxon>
        <taxon>Bacillota</taxon>
        <taxon>Bacilli</taxon>
        <taxon>Lactobacillales</taxon>
        <taxon>Lactobacillaceae</taxon>
        <taxon>Liquorilactobacillus</taxon>
    </lineage>
</organism>
<dbReference type="PANTHER" id="PTHR45745:SF1">
    <property type="entry name" value="PHOSPHOGLUCOMUTASE 2B-RELATED"/>
    <property type="match status" value="1"/>
</dbReference>
<dbReference type="GO" id="GO:0006166">
    <property type="term" value="P:purine ribonucleoside salvage"/>
    <property type="evidence" value="ECO:0007669"/>
    <property type="project" value="TreeGrafter"/>
</dbReference>
<dbReference type="PROSITE" id="PS00710">
    <property type="entry name" value="PGM_PMM"/>
    <property type="match status" value="1"/>
</dbReference>
<proteinExistence type="inferred from homology"/>
<dbReference type="eggNOG" id="COG1109">
    <property type="taxonomic scope" value="Bacteria"/>
</dbReference>
<evidence type="ECO:0000259" key="5">
    <source>
        <dbReference type="Pfam" id="PF02878"/>
    </source>
</evidence>
<dbReference type="GO" id="GO:0008973">
    <property type="term" value="F:phosphopentomutase activity"/>
    <property type="evidence" value="ECO:0007669"/>
    <property type="project" value="TreeGrafter"/>
</dbReference>
<dbReference type="SUPFAM" id="SSF53738">
    <property type="entry name" value="Phosphoglucomutase, first 3 domains"/>
    <property type="match status" value="1"/>
</dbReference>
<dbReference type="Pfam" id="PF02878">
    <property type="entry name" value="PGM_PMM_I"/>
    <property type="match status" value="1"/>
</dbReference>